<reference evidence="2" key="1">
    <citation type="journal article" date="2023" name="Nat. Plants">
        <title>Single-cell RNA sequencing provides a high-resolution roadmap for understanding the multicellular compartmentation of specialized metabolism.</title>
        <authorList>
            <person name="Sun S."/>
            <person name="Shen X."/>
            <person name="Li Y."/>
            <person name="Li Y."/>
            <person name="Wang S."/>
            <person name="Li R."/>
            <person name="Zhang H."/>
            <person name="Shen G."/>
            <person name="Guo B."/>
            <person name="Wei J."/>
            <person name="Xu J."/>
            <person name="St-Pierre B."/>
            <person name="Chen S."/>
            <person name="Sun C."/>
        </authorList>
    </citation>
    <scope>NUCLEOTIDE SEQUENCE [LARGE SCALE GENOMIC DNA]</scope>
</reference>
<keyword evidence="2" id="KW-1185">Reference proteome</keyword>
<evidence type="ECO:0000313" key="1">
    <source>
        <dbReference type="EMBL" id="KAI5682972.1"/>
    </source>
</evidence>
<gene>
    <name evidence="1" type="ORF">M9H77_04200</name>
</gene>
<name>A0ACC0CDD7_CATRO</name>
<evidence type="ECO:0000313" key="2">
    <source>
        <dbReference type="Proteomes" id="UP001060085"/>
    </source>
</evidence>
<organism evidence="1 2">
    <name type="scientific">Catharanthus roseus</name>
    <name type="common">Madagascar periwinkle</name>
    <name type="synonym">Vinca rosea</name>
    <dbReference type="NCBI Taxonomy" id="4058"/>
    <lineage>
        <taxon>Eukaryota</taxon>
        <taxon>Viridiplantae</taxon>
        <taxon>Streptophyta</taxon>
        <taxon>Embryophyta</taxon>
        <taxon>Tracheophyta</taxon>
        <taxon>Spermatophyta</taxon>
        <taxon>Magnoliopsida</taxon>
        <taxon>eudicotyledons</taxon>
        <taxon>Gunneridae</taxon>
        <taxon>Pentapetalae</taxon>
        <taxon>asterids</taxon>
        <taxon>lamiids</taxon>
        <taxon>Gentianales</taxon>
        <taxon>Apocynaceae</taxon>
        <taxon>Rauvolfioideae</taxon>
        <taxon>Vinceae</taxon>
        <taxon>Catharanthinae</taxon>
        <taxon>Catharanthus</taxon>
    </lineage>
</organism>
<proteinExistence type="predicted"/>
<sequence length="153" mass="17395">MAKLYTQVISVEENYQLNRIPKSDEIRKTIFSMSSAESPSLDGMNPNFYKTYWGTVGEDLIKAIQNFLSTTHLHKANNQEAVAVKECLDSFCNISGQVVNYDKSIVLFSANMVEEITSPNNSFPLMAVENKELMHFVAVCFEQILMTRNKLQQ</sequence>
<dbReference type="EMBL" id="CM044701">
    <property type="protein sequence ID" value="KAI5682972.1"/>
    <property type="molecule type" value="Genomic_DNA"/>
</dbReference>
<dbReference type="Proteomes" id="UP001060085">
    <property type="component" value="Linkage Group LG01"/>
</dbReference>
<comment type="caution">
    <text evidence="1">The sequence shown here is derived from an EMBL/GenBank/DDBJ whole genome shotgun (WGS) entry which is preliminary data.</text>
</comment>
<accession>A0ACC0CDD7</accession>
<protein>
    <submittedName>
        <fullName evidence="1">Uncharacterized protein</fullName>
    </submittedName>
</protein>